<dbReference type="Proteomes" id="UP001589776">
    <property type="component" value="Unassembled WGS sequence"/>
</dbReference>
<proteinExistence type="predicted"/>
<name>A0ABV6DPE0_9BACL</name>
<dbReference type="CDD" id="cd02440">
    <property type="entry name" value="AdoMet_MTases"/>
    <property type="match status" value="1"/>
</dbReference>
<dbReference type="GO" id="GO:0008168">
    <property type="term" value="F:methyltransferase activity"/>
    <property type="evidence" value="ECO:0007669"/>
    <property type="project" value="UniProtKB-KW"/>
</dbReference>
<keyword evidence="2" id="KW-1185">Reference proteome</keyword>
<dbReference type="InterPro" id="IPR010719">
    <property type="entry name" value="MnmM_MeTrfase"/>
</dbReference>
<dbReference type="PANTHER" id="PTHR35276">
    <property type="entry name" value="S-ADENOSYL-L-METHIONINE-DEPENDENT METHYLTRANSFERASES SUPERFAMILY PROTEIN"/>
    <property type="match status" value="1"/>
</dbReference>
<comment type="caution">
    <text evidence="1">The sequence shown here is derived from an EMBL/GenBank/DDBJ whole genome shotgun (WGS) entry which is preliminary data.</text>
</comment>
<dbReference type="Pfam" id="PF06962">
    <property type="entry name" value="rRNA_methylase"/>
    <property type="match status" value="1"/>
</dbReference>
<dbReference type="Gene3D" id="3.40.50.150">
    <property type="entry name" value="Vaccinia Virus protein VP39"/>
    <property type="match status" value="1"/>
</dbReference>
<dbReference type="PANTHER" id="PTHR35276:SF1">
    <property type="entry name" value="TRNA (MNM(5)S(2)U34)-METHYLTRANSFERASE, CHLOROPLASTIC"/>
    <property type="match status" value="1"/>
</dbReference>
<dbReference type="EMBL" id="JBHLWN010000074">
    <property type="protein sequence ID" value="MFC0214505.1"/>
    <property type="molecule type" value="Genomic_DNA"/>
</dbReference>
<dbReference type="GO" id="GO:0032259">
    <property type="term" value="P:methylation"/>
    <property type="evidence" value="ECO:0007669"/>
    <property type="project" value="UniProtKB-KW"/>
</dbReference>
<protein>
    <submittedName>
        <fullName evidence="1">Class I SAM-dependent methyltransferase</fullName>
    </submittedName>
</protein>
<sequence length="214" mass="22859">MGFLSVLSFAHQLVQQRVQAGDMAIDATAGCGNDTLLLCRLVGASGRVVAFDIQPEALEQTQVRLAAAGMDPCRYRLVLASHHEMEAYVKAEDRLGKIDGRDAGVAAVMFNLGYLPGDGSAADESDGERIITRPDTTIPAMEAALRLLRPGGVLTAVLYPGHSGGREEAEAVEAWAAGLPQRAAQTLRYSFTNAPATAPYLVAVEKKSSREYNR</sequence>
<evidence type="ECO:0000313" key="1">
    <source>
        <dbReference type="EMBL" id="MFC0214505.1"/>
    </source>
</evidence>
<dbReference type="RefSeq" id="WP_377471879.1">
    <property type="nucleotide sequence ID" value="NZ_JBHLWN010000074.1"/>
</dbReference>
<accession>A0ABV6DPE0</accession>
<gene>
    <name evidence="1" type="ORF">ACFFK0_18905</name>
</gene>
<keyword evidence="1" id="KW-0808">Transferase</keyword>
<dbReference type="InterPro" id="IPR029063">
    <property type="entry name" value="SAM-dependent_MTases_sf"/>
</dbReference>
<keyword evidence="1" id="KW-0489">Methyltransferase</keyword>
<evidence type="ECO:0000313" key="2">
    <source>
        <dbReference type="Proteomes" id="UP001589776"/>
    </source>
</evidence>
<organism evidence="1 2">
    <name type="scientific">Paenibacillus chartarius</name>
    <dbReference type="NCBI Taxonomy" id="747481"/>
    <lineage>
        <taxon>Bacteria</taxon>
        <taxon>Bacillati</taxon>
        <taxon>Bacillota</taxon>
        <taxon>Bacilli</taxon>
        <taxon>Bacillales</taxon>
        <taxon>Paenibacillaceae</taxon>
        <taxon>Paenibacillus</taxon>
    </lineage>
</organism>
<dbReference type="SUPFAM" id="SSF53335">
    <property type="entry name" value="S-adenosyl-L-methionine-dependent methyltransferases"/>
    <property type="match status" value="1"/>
</dbReference>
<reference evidence="1 2" key="1">
    <citation type="submission" date="2024-09" db="EMBL/GenBank/DDBJ databases">
        <authorList>
            <person name="Sun Q."/>
            <person name="Mori K."/>
        </authorList>
    </citation>
    <scope>NUCLEOTIDE SEQUENCE [LARGE SCALE GENOMIC DNA]</scope>
    <source>
        <strain evidence="1 2">CCM 7759</strain>
    </source>
</reference>